<dbReference type="InterPro" id="IPR000640">
    <property type="entry name" value="EFG_V-like"/>
</dbReference>
<dbReference type="Gene3D" id="3.30.70.240">
    <property type="match status" value="1"/>
</dbReference>
<evidence type="ECO:0000313" key="7">
    <source>
        <dbReference type="EMBL" id="MBY6276011.1"/>
    </source>
</evidence>
<dbReference type="Pfam" id="PF00679">
    <property type="entry name" value="EFG_C"/>
    <property type="match status" value="1"/>
</dbReference>
<dbReference type="SUPFAM" id="SSF54980">
    <property type="entry name" value="EF-G C-terminal domain-like"/>
    <property type="match status" value="2"/>
</dbReference>
<dbReference type="FunFam" id="3.30.70.240:FF:000001">
    <property type="entry name" value="Elongation factor G"/>
    <property type="match status" value="1"/>
</dbReference>
<dbReference type="CDD" id="cd01434">
    <property type="entry name" value="EFG_mtEFG1_IV"/>
    <property type="match status" value="1"/>
</dbReference>
<dbReference type="Gene3D" id="2.40.30.10">
    <property type="entry name" value="Translation factors"/>
    <property type="match status" value="1"/>
</dbReference>
<protein>
    <recommendedName>
        <fullName evidence="2 5">Elongation factor G</fullName>
    </recommendedName>
</protein>
<dbReference type="SMART" id="SM00889">
    <property type="entry name" value="EFG_IV"/>
    <property type="match status" value="1"/>
</dbReference>
<dbReference type="NCBIfam" id="NF009381">
    <property type="entry name" value="PRK12740.1-5"/>
    <property type="match status" value="1"/>
</dbReference>
<evidence type="ECO:0000256" key="4">
    <source>
        <dbReference type="ARBA" id="ARBA00023134"/>
    </source>
</evidence>
<dbReference type="Proteomes" id="UP000732377">
    <property type="component" value="Unassembled WGS sequence"/>
</dbReference>
<feature type="domain" description="Tr-type G" evidence="6">
    <location>
        <begin position="9"/>
        <end position="280"/>
    </location>
</feature>
<dbReference type="FunFam" id="3.30.230.10:FF:000003">
    <property type="entry name" value="Elongation factor G"/>
    <property type="match status" value="1"/>
</dbReference>
<keyword evidence="7" id="KW-0648">Protein biosynthesis</keyword>
<dbReference type="InterPro" id="IPR004540">
    <property type="entry name" value="Transl_elong_EFG/EF2"/>
</dbReference>
<dbReference type="AlphaFoldDB" id="A0A953I9C4"/>
<name>A0A953I9C4_SYMTR</name>
<dbReference type="InterPro" id="IPR035647">
    <property type="entry name" value="EFG_III/V"/>
</dbReference>
<comment type="caution">
    <text evidence="7">The sequence shown here is derived from an EMBL/GenBank/DDBJ whole genome shotgun (WGS) entry which is preliminary data.</text>
</comment>
<dbReference type="InterPro" id="IPR000795">
    <property type="entry name" value="T_Tr_GTP-bd_dom"/>
</dbReference>
<dbReference type="CDD" id="cd03713">
    <property type="entry name" value="EFG_mtEFG_C"/>
    <property type="match status" value="1"/>
</dbReference>
<dbReference type="Gene3D" id="3.40.50.300">
    <property type="entry name" value="P-loop containing nucleotide triphosphate hydrolases"/>
    <property type="match status" value="1"/>
</dbReference>
<dbReference type="InterPro" id="IPR005225">
    <property type="entry name" value="Small_GTP-bd"/>
</dbReference>
<gene>
    <name evidence="7" type="primary">fusA</name>
    <name evidence="7" type="ORF">CWE10_07260</name>
</gene>
<dbReference type="InterPro" id="IPR005517">
    <property type="entry name" value="Transl_elong_EFG/EF2_IV"/>
</dbReference>
<keyword evidence="3" id="KW-0547">Nucleotide-binding</keyword>
<dbReference type="GO" id="GO:0003746">
    <property type="term" value="F:translation elongation factor activity"/>
    <property type="evidence" value="ECO:0007669"/>
    <property type="project" value="UniProtKB-UniRule"/>
</dbReference>
<comment type="similarity">
    <text evidence="1">Belongs to the TRAFAC class translation factor GTPase superfamily. Classic translation factor GTPase family. EF-G/EF-2 subfamily.</text>
</comment>
<accession>A0A953I9C4</accession>
<proteinExistence type="inferred from homology"/>
<evidence type="ECO:0000256" key="1">
    <source>
        <dbReference type="ARBA" id="ARBA00005870"/>
    </source>
</evidence>
<dbReference type="Pfam" id="PF03764">
    <property type="entry name" value="EFG_IV"/>
    <property type="match status" value="1"/>
</dbReference>
<dbReference type="Pfam" id="PF14492">
    <property type="entry name" value="EFG_III"/>
    <property type="match status" value="1"/>
</dbReference>
<dbReference type="InterPro" id="IPR035649">
    <property type="entry name" value="EFG_V"/>
</dbReference>
<dbReference type="InterPro" id="IPR027417">
    <property type="entry name" value="P-loop_NTPase"/>
</dbReference>
<organism evidence="7 8">
    <name type="scientific">Symbiobacterium thermophilum</name>
    <dbReference type="NCBI Taxonomy" id="2734"/>
    <lineage>
        <taxon>Bacteria</taxon>
        <taxon>Bacillati</taxon>
        <taxon>Bacillota</taxon>
        <taxon>Clostridia</taxon>
        <taxon>Eubacteriales</taxon>
        <taxon>Symbiobacteriaceae</taxon>
        <taxon>Symbiobacterium</taxon>
    </lineage>
</organism>
<dbReference type="InterPro" id="IPR053905">
    <property type="entry name" value="EF-G-like_DII"/>
</dbReference>
<dbReference type="PANTHER" id="PTHR43261">
    <property type="entry name" value="TRANSLATION ELONGATION FACTOR G-RELATED"/>
    <property type="match status" value="1"/>
</dbReference>
<dbReference type="RefSeq" id="WP_273378936.1">
    <property type="nucleotide sequence ID" value="NZ_JACSIR010000226.1"/>
</dbReference>
<dbReference type="GO" id="GO:0005525">
    <property type="term" value="F:GTP binding"/>
    <property type="evidence" value="ECO:0007669"/>
    <property type="project" value="UniProtKB-UniRule"/>
</dbReference>
<dbReference type="SUPFAM" id="SSF54211">
    <property type="entry name" value="Ribosomal protein S5 domain 2-like"/>
    <property type="match status" value="1"/>
</dbReference>
<dbReference type="PRINTS" id="PR00315">
    <property type="entry name" value="ELONGATNFCT"/>
</dbReference>
<keyword evidence="7" id="KW-0251">Elongation factor</keyword>
<dbReference type="SUPFAM" id="SSF52540">
    <property type="entry name" value="P-loop containing nucleoside triphosphate hydrolases"/>
    <property type="match status" value="1"/>
</dbReference>
<dbReference type="InterPro" id="IPR047872">
    <property type="entry name" value="EFG_IV"/>
</dbReference>
<dbReference type="CDD" id="cd04088">
    <property type="entry name" value="EFG_mtEFG_II"/>
    <property type="match status" value="1"/>
</dbReference>
<dbReference type="SMART" id="SM00838">
    <property type="entry name" value="EFG_C"/>
    <property type="match status" value="1"/>
</dbReference>
<dbReference type="Pfam" id="PF00009">
    <property type="entry name" value="GTP_EFTU"/>
    <property type="match status" value="1"/>
</dbReference>
<dbReference type="GO" id="GO:0003924">
    <property type="term" value="F:GTPase activity"/>
    <property type="evidence" value="ECO:0007669"/>
    <property type="project" value="InterPro"/>
</dbReference>
<evidence type="ECO:0000256" key="3">
    <source>
        <dbReference type="ARBA" id="ARBA00022741"/>
    </source>
</evidence>
<evidence type="ECO:0000256" key="5">
    <source>
        <dbReference type="NCBIfam" id="TIGR00484"/>
    </source>
</evidence>
<evidence type="ECO:0000256" key="2">
    <source>
        <dbReference type="ARBA" id="ARBA00017872"/>
    </source>
</evidence>
<reference evidence="7" key="1">
    <citation type="submission" date="2017-11" db="EMBL/GenBank/DDBJ databases">
        <title>Three new genomes from thermophilic consortium.</title>
        <authorList>
            <person name="Quaggio R."/>
            <person name="Amgarten D."/>
            <person name="Setubal J.C."/>
        </authorList>
    </citation>
    <scope>NUCLEOTIDE SEQUENCE</scope>
    <source>
        <strain evidence="7">ZCTH01-B2</strain>
    </source>
</reference>
<evidence type="ECO:0000313" key="8">
    <source>
        <dbReference type="Proteomes" id="UP000732377"/>
    </source>
</evidence>
<keyword evidence="4" id="KW-0342">GTP-binding</keyword>
<dbReference type="PANTHER" id="PTHR43261:SF6">
    <property type="entry name" value="ELONGATION FACTOR G-LIKE PROTEIN"/>
    <property type="match status" value="1"/>
</dbReference>
<dbReference type="CDD" id="cd04170">
    <property type="entry name" value="EF-G_bact"/>
    <property type="match status" value="1"/>
</dbReference>
<dbReference type="InterPro" id="IPR014721">
    <property type="entry name" value="Ribsml_uS5_D2-typ_fold_subgr"/>
</dbReference>
<dbReference type="NCBIfam" id="NF009379">
    <property type="entry name" value="PRK12740.1-3"/>
    <property type="match status" value="1"/>
</dbReference>
<dbReference type="EMBL" id="PIUK01000052">
    <property type="protein sequence ID" value="MBY6276011.1"/>
    <property type="molecule type" value="Genomic_DNA"/>
</dbReference>
<evidence type="ECO:0000259" key="6">
    <source>
        <dbReference type="PROSITE" id="PS51722"/>
    </source>
</evidence>
<dbReference type="InterPro" id="IPR009000">
    <property type="entry name" value="Transl_B-barrel_sf"/>
</dbReference>
<dbReference type="Gene3D" id="3.30.70.870">
    <property type="entry name" value="Elongation Factor G (Translational Gtpase), domain 3"/>
    <property type="match status" value="1"/>
</dbReference>
<dbReference type="InterPro" id="IPR020568">
    <property type="entry name" value="Ribosomal_Su5_D2-typ_SF"/>
</dbReference>
<dbReference type="InterPro" id="IPR041095">
    <property type="entry name" value="EFG_II"/>
</dbReference>
<dbReference type="Pfam" id="PF22042">
    <property type="entry name" value="EF-G_D2"/>
    <property type="match status" value="1"/>
</dbReference>
<dbReference type="CDD" id="cd16262">
    <property type="entry name" value="EFG_III"/>
    <property type="match status" value="1"/>
</dbReference>
<dbReference type="NCBIfam" id="NF009891">
    <property type="entry name" value="PRK13351.1-1"/>
    <property type="match status" value="1"/>
</dbReference>
<dbReference type="PROSITE" id="PS51722">
    <property type="entry name" value="G_TR_2"/>
    <property type="match status" value="1"/>
</dbReference>
<sequence length="695" mass="75768">MDLRRFAVEKVRNVALIAHGGAGKTSLAEAMLFTAGATDRLGRVDEGNTVMDYDPEEIRRKVSISMGIAPLEWKGHKFNLLDTPGYFDFVGEVKAALRVVETAVLVVDAVAGIEVGAELTYEHARKAGVSRMIVINKMDRENANFRKTLSALEEAWGRGVVALHLPIGAEASFSGVVDVVRQKAYTFSGKQVKEEAVPAEFEGQVAEIREKLMELAAEADDELTMKFLEEGELTQEELERGLRLGVVKGDIVPVFVAAAARNIGVSALMDAIVAYGPSPADRGDLVGQTPDGEPVSRPIGENQPFSALVFKTTADPFVGRMTVMRVFNGKITSDQTVYNVTRGRSERIGNIFIPKGKGQEPVTEAGPGDIIAVAKLAVTQTNDSLGEEANPLVLEPVDFPAPVYSVAVSPKSKGDEEKIGSGLQRLAEEDATFTVRRDPVTHETILSGLGETHVDVMIERLKRKFGVEAVLSEPKVAYKETIRGRAQGEYKHKKQTGGRGQYGHCKIEIEPLPEGEYEFVDKIFAGAIPLNFRPAVDKGVQETMAEGVLAGYPVTGVRCTLLDGSYHEVDSSEMAFKIAARNAFRQAFMNAKPILLEPIMRLEVVVPESYMGDIMGDLNKKRGRIAGMEPTGDGKQIIKAMVPLAEMHRYAIDLRSMTQGRGQFTMEFDHYEEAPAQVAKAVIDAAQASRKEESE</sequence>
<dbReference type="GO" id="GO:0032790">
    <property type="term" value="P:ribosome disassembly"/>
    <property type="evidence" value="ECO:0007669"/>
    <property type="project" value="TreeGrafter"/>
</dbReference>
<dbReference type="NCBIfam" id="TIGR00231">
    <property type="entry name" value="small_GTP"/>
    <property type="match status" value="1"/>
</dbReference>
<dbReference type="NCBIfam" id="TIGR00484">
    <property type="entry name" value="EF-G"/>
    <property type="match status" value="1"/>
</dbReference>
<dbReference type="Gene3D" id="3.30.230.10">
    <property type="match status" value="1"/>
</dbReference>
<dbReference type="SUPFAM" id="SSF50447">
    <property type="entry name" value="Translation proteins"/>
    <property type="match status" value="1"/>
</dbReference>
<dbReference type="InterPro" id="IPR009022">
    <property type="entry name" value="EFG_III"/>
</dbReference>